<dbReference type="Proteomes" id="UP001644750">
    <property type="component" value="Unassembled WGS sequence"/>
</dbReference>
<dbReference type="Pfam" id="PF00480">
    <property type="entry name" value="ROK"/>
    <property type="match status" value="1"/>
</dbReference>
<dbReference type="Gene3D" id="3.30.420.40">
    <property type="match status" value="2"/>
</dbReference>
<evidence type="ECO:0000313" key="2">
    <source>
        <dbReference type="EMBL" id="CUP36092.1"/>
    </source>
</evidence>
<evidence type="ECO:0000313" key="3">
    <source>
        <dbReference type="EMBL" id="NSJ79420.1"/>
    </source>
</evidence>
<dbReference type="SUPFAM" id="SSF53067">
    <property type="entry name" value="Actin-like ATPase domain"/>
    <property type="match status" value="1"/>
</dbReference>
<gene>
    <name evidence="2" type="primary">glcK_1</name>
    <name evidence="2" type="ORF">ERS852520_01179</name>
    <name evidence="3" type="ORF">G5A72_07460</name>
</gene>
<dbReference type="GO" id="GO:0004340">
    <property type="term" value="F:glucokinase activity"/>
    <property type="evidence" value="ECO:0007669"/>
    <property type="project" value="UniProtKB-EC"/>
</dbReference>
<dbReference type="EC" id="2.7.1.2" evidence="2"/>
<dbReference type="AlphaFoldDB" id="A0A174MI93"/>
<evidence type="ECO:0000256" key="1">
    <source>
        <dbReference type="ARBA" id="ARBA00006479"/>
    </source>
</evidence>
<organism evidence="2 4">
    <name type="scientific">Anaerostipes hadrus</name>
    <dbReference type="NCBI Taxonomy" id="649756"/>
    <lineage>
        <taxon>Bacteria</taxon>
        <taxon>Bacillati</taxon>
        <taxon>Bacillota</taxon>
        <taxon>Clostridia</taxon>
        <taxon>Lachnospirales</taxon>
        <taxon>Lachnospiraceae</taxon>
        <taxon>Anaerostipes</taxon>
    </lineage>
</organism>
<keyword evidence="5" id="KW-1185">Reference proteome</keyword>
<dbReference type="InterPro" id="IPR043129">
    <property type="entry name" value="ATPase_NBD"/>
</dbReference>
<keyword evidence="2" id="KW-0808">Transferase</keyword>
<dbReference type="OrthoDB" id="9810372at2"/>
<proteinExistence type="inferred from homology"/>
<dbReference type="RefSeq" id="WP_055159740.1">
    <property type="nucleotide sequence ID" value="NZ_CZAU01000009.1"/>
</dbReference>
<reference evidence="2 4" key="1">
    <citation type="submission" date="2015-09" db="EMBL/GenBank/DDBJ databases">
        <authorList>
            <consortium name="Pathogen Informatics"/>
        </authorList>
    </citation>
    <scope>NUCLEOTIDE SEQUENCE [LARGE SCALE GENOMIC DNA]</scope>
    <source>
        <strain evidence="2 4">2789STDY5834908</strain>
    </source>
</reference>
<sequence>MKYAVGIDVGGTNTRVALINEKYEIKERVQFGSDPKNPIKTLNQINDVIKGFGEKIEGIGISCPGPLDLINGIILTPPNLPGWHNFELTKELEKITGISVQLENDANLAGLAETVIGAGKGKKIVEFLTISTGVGAGLCIDGQIYRGAKGFAQEVANCILWKNGPSQGDLKKGSIESIASGTAITKRANDAGLEAAHAGEVYQLAQEGNETAAMIMEDAYEYLSSFIATLYGVLDPELFVLSGSVALKIPGFIEEIEKRAKEKVYDALKSNVKIVPAALGEDCGLIGAACLAFFDLDKKKK</sequence>
<keyword evidence="2" id="KW-0418">Kinase</keyword>
<accession>A0A174MI93</accession>
<reference evidence="3" key="3">
    <citation type="submission" date="2020-02" db="EMBL/GenBank/DDBJ databases">
        <authorList>
            <person name="Littmann E."/>
            <person name="Sorbara M."/>
        </authorList>
    </citation>
    <scope>NUCLEOTIDE SEQUENCE</scope>
    <source>
        <strain evidence="3">MSK.14.57</strain>
    </source>
</reference>
<dbReference type="EMBL" id="JAAITB010000014">
    <property type="protein sequence ID" value="NSJ79420.1"/>
    <property type="molecule type" value="Genomic_DNA"/>
</dbReference>
<dbReference type="Proteomes" id="UP000095564">
    <property type="component" value="Unassembled WGS sequence"/>
</dbReference>
<evidence type="ECO:0000313" key="4">
    <source>
        <dbReference type="Proteomes" id="UP000095564"/>
    </source>
</evidence>
<dbReference type="EMBL" id="CZAU01000009">
    <property type="protein sequence ID" value="CUP36092.1"/>
    <property type="molecule type" value="Genomic_DNA"/>
</dbReference>
<dbReference type="InterPro" id="IPR000600">
    <property type="entry name" value="ROK"/>
</dbReference>
<protein>
    <submittedName>
        <fullName evidence="2">Glucokinase</fullName>
        <ecNumber evidence="2">2.7.1.2</ecNumber>
    </submittedName>
    <submittedName>
        <fullName evidence="3">ROK family protein</fullName>
    </submittedName>
</protein>
<dbReference type="PANTHER" id="PTHR18964">
    <property type="entry name" value="ROK (REPRESSOR, ORF, KINASE) FAMILY"/>
    <property type="match status" value="1"/>
</dbReference>
<dbReference type="CDD" id="cd23763">
    <property type="entry name" value="ASKHA_ATPase_ROK"/>
    <property type="match status" value="1"/>
</dbReference>
<reference evidence="3 5" key="2">
    <citation type="journal article" date="2020" name="Cell Host Microbe">
        <title>Functional and Genomic Variation between Human-Derived Isolates of Lachnospiraceae Reveals Inter- and Intra-Species Diversity.</title>
        <authorList>
            <person name="Sorbara M.T."/>
            <person name="Littmann E.R."/>
            <person name="Fontana E."/>
            <person name="Moody T.U."/>
            <person name="Kohout C.E."/>
            <person name="Gjonbalaj M."/>
            <person name="Eaton V."/>
            <person name="Seok R."/>
            <person name="Leiner I.M."/>
            <person name="Pamer E.G."/>
        </authorList>
    </citation>
    <scope>NUCLEOTIDE SEQUENCE [LARGE SCALE GENOMIC DNA]</scope>
    <source>
        <strain evidence="3 5">MSK.14.57</strain>
    </source>
</reference>
<dbReference type="PANTHER" id="PTHR18964:SF149">
    <property type="entry name" value="BIFUNCTIONAL UDP-N-ACETYLGLUCOSAMINE 2-EPIMERASE_N-ACETYLMANNOSAMINE KINASE"/>
    <property type="match status" value="1"/>
</dbReference>
<name>A0A174MI93_ANAHA</name>
<comment type="similarity">
    <text evidence="1">Belongs to the ROK (NagC/XylR) family.</text>
</comment>
<evidence type="ECO:0000313" key="5">
    <source>
        <dbReference type="Proteomes" id="UP001644750"/>
    </source>
</evidence>